<dbReference type="EC" id="2.7.7.85" evidence="8"/>
<dbReference type="Gene3D" id="1.20.1260.110">
    <property type="entry name" value="DNA integrity scanning linker region"/>
    <property type="match status" value="1"/>
</dbReference>
<dbReference type="InterPro" id="IPR038331">
    <property type="entry name" value="DisA_sf"/>
</dbReference>
<dbReference type="InterPro" id="IPR036888">
    <property type="entry name" value="DNA_integrity_DisA_N_sf"/>
</dbReference>
<keyword evidence="4" id="KW-0547">Nucleotide-binding</keyword>
<dbReference type="SUPFAM" id="SSF143597">
    <property type="entry name" value="YojJ-like"/>
    <property type="match status" value="1"/>
</dbReference>
<dbReference type="GO" id="GO:0106408">
    <property type="term" value="F:diadenylate cyclase activity"/>
    <property type="evidence" value="ECO:0007669"/>
    <property type="project" value="UniProtKB-EC"/>
</dbReference>
<dbReference type="Gene3D" id="3.40.1700.10">
    <property type="entry name" value="DNA integrity scanning protein, DisA, N-terminal domain"/>
    <property type="match status" value="1"/>
</dbReference>
<reference evidence="8 9" key="1">
    <citation type="submission" date="2020-02" db="EMBL/GenBank/DDBJ databases">
        <title>Sequencing the genomes of 1000 actinobacteria strains.</title>
        <authorList>
            <person name="Klenk H.-P."/>
        </authorList>
    </citation>
    <scope>NUCLEOTIDE SEQUENCE [LARGE SCALE GENOMIC DNA]</scope>
    <source>
        <strain evidence="8 9">DSM 19609</strain>
    </source>
</reference>
<keyword evidence="9" id="KW-1185">Reference proteome</keyword>
<keyword evidence="3 8" id="KW-0548">Nucleotidyltransferase</keyword>
<evidence type="ECO:0000313" key="9">
    <source>
        <dbReference type="Proteomes" id="UP000749311"/>
    </source>
</evidence>
<organism evidence="8 9">
    <name type="scientific">Brooklawnia cerclae</name>
    <dbReference type="NCBI Taxonomy" id="349934"/>
    <lineage>
        <taxon>Bacteria</taxon>
        <taxon>Bacillati</taxon>
        <taxon>Actinomycetota</taxon>
        <taxon>Actinomycetes</taxon>
        <taxon>Propionibacteriales</taxon>
        <taxon>Propionibacteriaceae</taxon>
        <taxon>Brooklawnia</taxon>
    </lineage>
</organism>
<dbReference type="InterPro" id="IPR050338">
    <property type="entry name" value="DisA"/>
</dbReference>
<name>A0ABX0SEE4_9ACTN</name>
<evidence type="ECO:0000313" key="8">
    <source>
        <dbReference type="EMBL" id="NIH55590.1"/>
    </source>
</evidence>
<dbReference type="Pfam" id="PF14520">
    <property type="entry name" value="HHH_5"/>
    <property type="match status" value="1"/>
</dbReference>
<evidence type="ECO:0000256" key="5">
    <source>
        <dbReference type="ARBA" id="ARBA00022840"/>
    </source>
</evidence>
<protein>
    <submittedName>
        <fullName evidence="8">Diadenylate cyclase</fullName>
        <ecNumber evidence="8">2.7.7.85</ecNumber>
    </submittedName>
</protein>
<evidence type="ECO:0000256" key="1">
    <source>
        <dbReference type="ARBA" id="ARBA00000877"/>
    </source>
</evidence>
<comment type="caution">
    <text evidence="8">The sequence shown here is derived from an EMBL/GenBank/DDBJ whole genome shotgun (WGS) entry which is preliminary data.</text>
</comment>
<evidence type="ECO:0000256" key="3">
    <source>
        <dbReference type="ARBA" id="ARBA00022695"/>
    </source>
</evidence>
<keyword evidence="6" id="KW-0175">Coiled coil</keyword>
<dbReference type="InterPro" id="IPR010994">
    <property type="entry name" value="RuvA_2-like"/>
</dbReference>
<dbReference type="Pfam" id="PF02457">
    <property type="entry name" value="DAC"/>
    <property type="match status" value="1"/>
</dbReference>
<dbReference type="NCBIfam" id="NF010009">
    <property type="entry name" value="PRK13482.1"/>
    <property type="match status" value="1"/>
</dbReference>
<dbReference type="Pfam" id="PF10635">
    <property type="entry name" value="DisA-linker"/>
    <property type="match status" value="1"/>
</dbReference>
<feature type="coiled-coil region" evidence="6">
    <location>
        <begin position="156"/>
        <end position="183"/>
    </location>
</feature>
<comment type="catalytic activity">
    <reaction evidence="1">
        <text>2 ATP = 3',3'-c-di-AMP + 2 diphosphate</text>
        <dbReference type="Rhea" id="RHEA:35655"/>
        <dbReference type="ChEBI" id="CHEBI:30616"/>
        <dbReference type="ChEBI" id="CHEBI:33019"/>
        <dbReference type="ChEBI" id="CHEBI:71500"/>
        <dbReference type="EC" id="2.7.7.85"/>
    </reaction>
</comment>
<evidence type="ECO:0000256" key="4">
    <source>
        <dbReference type="ARBA" id="ARBA00022741"/>
    </source>
</evidence>
<dbReference type="InterPro" id="IPR003390">
    <property type="entry name" value="DNA_integrity_scan_DisA_N"/>
</dbReference>
<evidence type="ECO:0000256" key="2">
    <source>
        <dbReference type="ARBA" id="ARBA00022679"/>
    </source>
</evidence>
<dbReference type="InterPro" id="IPR018906">
    <property type="entry name" value="DNA_integrity_scan_DisA_link"/>
</dbReference>
<keyword evidence="5" id="KW-0067">ATP-binding</keyword>
<proteinExistence type="predicted"/>
<sequence>MSKQRVLGHDEERYRRYRAQLAPGTPLREGLERIRAGHTGALVVLGTNKVVEQISTGGFIVDTDFTATALRELAKMDGGIVVSTDLGTIISAGVHFTPSGELPTIETGTRHRTADRIALQSNIPVVTVSASMSTIALFMSGLRYPIESSEQIFVRAEQALAALSRYRDRLDAVTRELSGLEINRLVTVGDLVKAVQPLAMVRRLDEELQGYVEALGVDGRLLQLQLFELTSGIDQLATLLEIDYRPDDRSDFNLDVLRHLPTGDLLDLQTVATAIGLPGDLDHHLESRGYRLVSQTAQMGTAMAGTLLDHFGSLQAMFGASRDDLASVPGVDKAQALAIRDGLARLSEQIGR</sequence>
<evidence type="ECO:0000259" key="7">
    <source>
        <dbReference type="PROSITE" id="PS51794"/>
    </source>
</evidence>
<gene>
    <name evidence="8" type="ORF">FB473_000235</name>
</gene>
<accession>A0ABX0SEE4</accession>
<feature type="domain" description="DAC" evidence="7">
    <location>
        <begin position="11"/>
        <end position="149"/>
    </location>
</feature>
<dbReference type="EMBL" id="JAAMOZ010000001">
    <property type="protein sequence ID" value="NIH55590.1"/>
    <property type="molecule type" value="Genomic_DNA"/>
</dbReference>
<evidence type="ECO:0000256" key="6">
    <source>
        <dbReference type="SAM" id="Coils"/>
    </source>
</evidence>
<dbReference type="PANTHER" id="PTHR34185">
    <property type="entry name" value="DIADENYLATE CYCLASE"/>
    <property type="match status" value="1"/>
</dbReference>
<dbReference type="RefSeq" id="WP_341769993.1">
    <property type="nucleotide sequence ID" value="NZ_BAAAOO010000012.1"/>
</dbReference>
<dbReference type="PANTHER" id="PTHR34185:SF3">
    <property type="entry name" value="DNA INTEGRITY SCANNING PROTEIN DISA"/>
    <property type="match status" value="1"/>
</dbReference>
<dbReference type="PROSITE" id="PS51794">
    <property type="entry name" value="DAC"/>
    <property type="match status" value="1"/>
</dbReference>
<dbReference type="Proteomes" id="UP000749311">
    <property type="component" value="Unassembled WGS sequence"/>
</dbReference>
<keyword evidence="2 8" id="KW-0808">Transferase</keyword>
<dbReference type="SUPFAM" id="SSF47781">
    <property type="entry name" value="RuvA domain 2-like"/>
    <property type="match status" value="1"/>
</dbReference>
<dbReference type="Gene3D" id="1.10.150.20">
    <property type="entry name" value="5' to 3' exonuclease, C-terminal subdomain"/>
    <property type="match status" value="1"/>
</dbReference>